<evidence type="ECO:0000313" key="2">
    <source>
        <dbReference type="EMBL" id="KAF2800996.1"/>
    </source>
</evidence>
<dbReference type="CDD" id="cd05120">
    <property type="entry name" value="APH_ChoK_like"/>
    <property type="match status" value="1"/>
</dbReference>
<dbReference type="Pfam" id="PF01636">
    <property type="entry name" value="APH"/>
    <property type="match status" value="1"/>
</dbReference>
<evidence type="ECO:0000313" key="3">
    <source>
        <dbReference type="Proteomes" id="UP000799757"/>
    </source>
</evidence>
<dbReference type="PANTHER" id="PTHR21310">
    <property type="entry name" value="AMINOGLYCOSIDE PHOSPHOTRANSFERASE-RELATED-RELATED"/>
    <property type="match status" value="1"/>
</dbReference>
<accession>A0A6A6XWS4</accession>
<dbReference type="Proteomes" id="UP000799757">
    <property type="component" value="Unassembled WGS sequence"/>
</dbReference>
<feature type="domain" description="Aminoglycoside phosphotransferase" evidence="1">
    <location>
        <begin position="59"/>
        <end position="258"/>
    </location>
</feature>
<sequence>MASYSLPYYANPTTIPAQLPTIEEIGAAQGILSDKLATKVVAIGDHFVVKYGPQVDLLEGETMLFLQNCLSVPVPRIYALFWSPNNKIKFIVMERIKGQDLSLIWAKLDHAAKETLAIKLRSIFTELRQLTSPGGYCSVGHRGLLDGIFWTNDASHPFAGPFKTESDLNKAMVAKYVEDGLSKHKAEYYTRTFKEVLQNHPPVFTHADFQRKNVIIRTSSKSPTDQVGEQPYPELEIVIIDWEFGGWYPSYWEYARTIFACGGWEDDWSLWVDSILEPFRNEYVWTNMFLLELWS</sequence>
<evidence type="ECO:0000259" key="1">
    <source>
        <dbReference type="Pfam" id="PF01636"/>
    </source>
</evidence>
<keyword evidence="3" id="KW-1185">Reference proteome</keyword>
<keyword evidence="2" id="KW-0418">Kinase</keyword>
<protein>
    <submittedName>
        <fullName evidence="2">Kinase-like protein</fullName>
    </submittedName>
</protein>
<dbReference type="AlphaFoldDB" id="A0A6A6XWS4"/>
<name>A0A6A6XWS4_9PLEO</name>
<dbReference type="SUPFAM" id="SSF56112">
    <property type="entry name" value="Protein kinase-like (PK-like)"/>
    <property type="match status" value="1"/>
</dbReference>
<dbReference type="EMBL" id="MU001740">
    <property type="protein sequence ID" value="KAF2800996.1"/>
    <property type="molecule type" value="Genomic_DNA"/>
</dbReference>
<gene>
    <name evidence="2" type="ORF">K505DRAFT_262868</name>
</gene>
<dbReference type="InterPro" id="IPR002575">
    <property type="entry name" value="Aminoglycoside_PTrfase"/>
</dbReference>
<proteinExistence type="predicted"/>
<keyword evidence="2" id="KW-0808">Transferase</keyword>
<dbReference type="InterPro" id="IPR011009">
    <property type="entry name" value="Kinase-like_dom_sf"/>
</dbReference>
<organism evidence="2 3">
    <name type="scientific">Melanomma pulvis-pyrius CBS 109.77</name>
    <dbReference type="NCBI Taxonomy" id="1314802"/>
    <lineage>
        <taxon>Eukaryota</taxon>
        <taxon>Fungi</taxon>
        <taxon>Dikarya</taxon>
        <taxon>Ascomycota</taxon>
        <taxon>Pezizomycotina</taxon>
        <taxon>Dothideomycetes</taxon>
        <taxon>Pleosporomycetidae</taxon>
        <taxon>Pleosporales</taxon>
        <taxon>Melanommataceae</taxon>
        <taxon>Melanomma</taxon>
    </lineage>
</organism>
<dbReference type="PANTHER" id="PTHR21310:SF48">
    <property type="entry name" value="AMINOGLYCOSIDE PHOSPHOTRANSFERASE DOMAIN-CONTAINING PROTEIN"/>
    <property type="match status" value="1"/>
</dbReference>
<dbReference type="Gene3D" id="3.90.1200.10">
    <property type="match status" value="1"/>
</dbReference>
<dbReference type="GO" id="GO:0016301">
    <property type="term" value="F:kinase activity"/>
    <property type="evidence" value="ECO:0007669"/>
    <property type="project" value="UniProtKB-KW"/>
</dbReference>
<dbReference type="OrthoDB" id="4177236at2759"/>
<dbReference type="InterPro" id="IPR051678">
    <property type="entry name" value="AGP_Transferase"/>
</dbReference>
<reference evidence="2" key="1">
    <citation type="journal article" date="2020" name="Stud. Mycol.">
        <title>101 Dothideomycetes genomes: a test case for predicting lifestyles and emergence of pathogens.</title>
        <authorList>
            <person name="Haridas S."/>
            <person name="Albert R."/>
            <person name="Binder M."/>
            <person name="Bloem J."/>
            <person name="Labutti K."/>
            <person name="Salamov A."/>
            <person name="Andreopoulos B."/>
            <person name="Baker S."/>
            <person name="Barry K."/>
            <person name="Bills G."/>
            <person name="Bluhm B."/>
            <person name="Cannon C."/>
            <person name="Castanera R."/>
            <person name="Culley D."/>
            <person name="Daum C."/>
            <person name="Ezra D."/>
            <person name="Gonzalez J."/>
            <person name="Henrissat B."/>
            <person name="Kuo A."/>
            <person name="Liang C."/>
            <person name="Lipzen A."/>
            <person name="Lutzoni F."/>
            <person name="Magnuson J."/>
            <person name="Mondo S."/>
            <person name="Nolan M."/>
            <person name="Ohm R."/>
            <person name="Pangilinan J."/>
            <person name="Park H.-J."/>
            <person name="Ramirez L."/>
            <person name="Alfaro M."/>
            <person name="Sun H."/>
            <person name="Tritt A."/>
            <person name="Yoshinaga Y."/>
            <person name="Zwiers L.-H."/>
            <person name="Turgeon B."/>
            <person name="Goodwin S."/>
            <person name="Spatafora J."/>
            <person name="Crous P."/>
            <person name="Grigoriev I."/>
        </authorList>
    </citation>
    <scope>NUCLEOTIDE SEQUENCE</scope>
    <source>
        <strain evidence="2">CBS 109.77</strain>
    </source>
</reference>